<gene>
    <name evidence="1" type="ORF">GTH24_04165</name>
</gene>
<evidence type="ECO:0000313" key="1">
    <source>
        <dbReference type="EMBL" id="QIF93142.1"/>
    </source>
</evidence>
<accession>A0A6G6SF21</accession>
<keyword evidence="2" id="KW-1185">Reference proteome</keyword>
<dbReference type="Proteomes" id="UP000503287">
    <property type="component" value="Chromosome"/>
</dbReference>
<dbReference type="EMBL" id="CP047344">
    <property type="protein sequence ID" value="QIF93142.1"/>
    <property type="molecule type" value="Genomic_DNA"/>
</dbReference>
<reference evidence="1 2" key="1">
    <citation type="submission" date="2020-01" db="EMBL/GenBank/DDBJ databases">
        <title>The genomic epidemiology of tigecycline resistance gene tet(X) variants in a swine farm in China.</title>
        <authorList>
            <person name="Peng K."/>
            <person name="Li R."/>
        </authorList>
    </citation>
    <scope>NUCLEOTIDE SEQUENCE [LARGE SCALE GENOMIC DNA]</scope>
    <source>
        <strain evidence="1 2">ZN3</strain>
    </source>
</reference>
<organism evidence="1 2">
    <name type="scientific">Proteus vulgaris</name>
    <dbReference type="NCBI Taxonomy" id="585"/>
    <lineage>
        <taxon>Bacteria</taxon>
        <taxon>Pseudomonadati</taxon>
        <taxon>Pseudomonadota</taxon>
        <taxon>Gammaproteobacteria</taxon>
        <taxon>Enterobacterales</taxon>
        <taxon>Morganellaceae</taxon>
        <taxon>Proteus</taxon>
    </lineage>
</organism>
<evidence type="ECO:0000313" key="2">
    <source>
        <dbReference type="Proteomes" id="UP000503287"/>
    </source>
</evidence>
<protein>
    <submittedName>
        <fullName evidence="1">Uncharacterized protein</fullName>
    </submittedName>
</protein>
<dbReference type="RefSeq" id="WP_164525993.1">
    <property type="nucleotide sequence ID" value="NZ_CP047344.1"/>
</dbReference>
<sequence length="308" mass="37379">MLPFEHDTLFLQPWDGELDEIISVKLKNKPALYLSWWNELFSSQKVDEVISVEPYDQNYYRFFYFLRLLPNILSINRNESFYSKNLVSTYIISQLKATLSFLGEEKENIYKTELINYLFYDMGFADFYYHYFIVKDNQLYFRYSDDKIMRVDLLINLTHDLVYQYRKKNSHKDLNIIKNQQMEIIKFLLEEDESVIFTLEDHCLLYLSPEKFIKTYQCDTDKIFKLLVSCLSKDQSALNLFVSKMIIMNYNYYILKNNPDEILKLKAFCKRDNLQFFLLLKSIIDLHFFIRKEDFKELHLEYFLSKIN</sequence>
<name>A0A6G6SF21_PROVU</name>
<proteinExistence type="predicted"/>
<dbReference type="AlphaFoldDB" id="A0A6G6SF21"/>